<comment type="caution">
    <text evidence="2">The sequence shown here is derived from an EMBL/GenBank/DDBJ whole genome shotgun (WGS) entry which is preliminary data.</text>
</comment>
<evidence type="ECO:0000256" key="1">
    <source>
        <dbReference type="SAM" id="MobiDB-lite"/>
    </source>
</evidence>
<organism evidence="2 3">
    <name type="scientific">Actinospica acidiphila</name>
    <dbReference type="NCBI Taxonomy" id="304899"/>
    <lineage>
        <taxon>Bacteria</taxon>
        <taxon>Bacillati</taxon>
        <taxon>Actinomycetota</taxon>
        <taxon>Actinomycetes</taxon>
        <taxon>Catenulisporales</taxon>
        <taxon>Actinospicaceae</taxon>
        <taxon>Actinospica</taxon>
    </lineage>
</organism>
<dbReference type="AlphaFoldDB" id="A0A9X5HDL6"/>
<reference evidence="2 3" key="1">
    <citation type="submission" date="2020-01" db="EMBL/GenBank/DDBJ databases">
        <title>Insect and environment-associated Actinomycetes.</title>
        <authorList>
            <person name="Currrie C."/>
            <person name="Chevrette M."/>
            <person name="Carlson C."/>
            <person name="Stubbendieck R."/>
            <person name="Wendt-Pienkowski E."/>
        </authorList>
    </citation>
    <scope>NUCLEOTIDE SEQUENCE [LARGE SCALE GENOMIC DNA]</scope>
    <source>
        <strain evidence="2 3">SID8189</strain>
    </source>
</reference>
<keyword evidence="2" id="KW-0012">Acyltransferase</keyword>
<gene>
    <name evidence="2" type="ORF">G3I18_20195</name>
</gene>
<dbReference type="Proteomes" id="UP000471745">
    <property type="component" value="Unassembled WGS sequence"/>
</dbReference>
<dbReference type="GO" id="GO:0016746">
    <property type="term" value="F:acyltransferase activity"/>
    <property type="evidence" value="ECO:0007669"/>
    <property type="project" value="UniProtKB-KW"/>
</dbReference>
<sequence length="65" mass="7072">WTPDEGWQPPLRTPAPVPLPDDVTPDQLRALSRLDEESVARLAELDEAEPHAHGAARLAEIEPGA</sequence>
<feature type="region of interest" description="Disordered" evidence="1">
    <location>
        <begin position="44"/>
        <end position="65"/>
    </location>
</feature>
<evidence type="ECO:0000313" key="2">
    <source>
        <dbReference type="EMBL" id="NEC50870.1"/>
    </source>
</evidence>
<dbReference type="EMBL" id="JAAGNA010000705">
    <property type="protein sequence ID" value="NEC50870.1"/>
    <property type="molecule type" value="Genomic_DNA"/>
</dbReference>
<feature type="region of interest" description="Disordered" evidence="1">
    <location>
        <begin position="1"/>
        <end position="25"/>
    </location>
</feature>
<name>A0A9X5HDL6_9ACTN</name>
<evidence type="ECO:0000313" key="3">
    <source>
        <dbReference type="Proteomes" id="UP000471745"/>
    </source>
</evidence>
<keyword evidence="3" id="KW-1185">Reference proteome</keyword>
<feature type="non-terminal residue" evidence="2">
    <location>
        <position position="1"/>
    </location>
</feature>
<protein>
    <submittedName>
        <fullName evidence="2">Acyltransferase</fullName>
    </submittedName>
</protein>
<proteinExistence type="predicted"/>
<accession>A0A9X5HDL6</accession>
<keyword evidence="2" id="KW-0808">Transferase</keyword>